<feature type="domain" description="UBC core" evidence="1">
    <location>
        <begin position="3"/>
        <end position="172"/>
    </location>
</feature>
<dbReference type="SUPFAM" id="SSF54495">
    <property type="entry name" value="UBC-like"/>
    <property type="match status" value="1"/>
</dbReference>
<dbReference type="PANTHER" id="PTHR24067">
    <property type="entry name" value="UBIQUITIN-CONJUGATING ENZYME E2"/>
    <property type="match status" value="1"/>
</dbReference>
<dbReference type="EMBL" id="LAZR01010137">
    <property type="protein sequence ID" value="KKM68615.1"/>
    <property type="molecule type" value="Genomic_DNA"/>
</dbReference>
<dbReference type="Gene3D" id="3.10.110.10">
    <property type="entry name" value="Ubiquitin Conjugating Enzyme"/>
    <property type="match status" value="1"/>
</dbReference>
<dbReference type="InterPro" id="IPR050113">
    <property type="entry name" value="Ub_conjugating_enzyme"/>
</dbReference>
<protein>
    <recommendedName>
        <fullName evidence="1">UBC core domain-containing protein</fullName>
    </recommendedName>
</protein>
<evidence type="ECO:0000259" key="1">
    <source>
        <dbReference type="PROSITE" id="PS50127"/>
    </source>
</evidence>
<proteinExistence type="predicted"/>
<reference evidence="2" key="1">
    <citation type="journal article" date="2015" name="Nature">
        <title>Complex archaea that bridge the gap between prokaryotes and eukaryotes.</title>
        <authorList>
            <person name="Spang A."/>
            <person name="Saw J.H."/>
            <person name="Jorgensen S.L."/>
            <person name="Zaremba-Niedzwiedzka K."/>
            <person name="Martijn J."/>
            <person name="Lind A.E."/>
            <person name="van Eijk R."/>
            <person name="Schleper C."/>
            <person name="Guy L."/>
            <person name="Ettema T.J."/>
        </authorList>
    </citation>
    <scope>NUCLEOTIDE SEQUENCE</scope>
</reference>
<dbReference type="PROSITE" id="PS50127">
    <property type="entry name" value="UBC_2"/>
    <property type="match status" value="1"/>
</dbReference>
<dbReference type="Pfam" id="PF00179">
    <property type="entry name" value="UQ_con"/>
    <property type="match status" value="1"/>
</dbReference>
<name>A0A0F9LW90_9ZZZZ</name>
<gene>
    <name evidence="2" type="ORF">LCGC14_1459130</name>
</gene>
<dbReference type="AlphaFoldDB" id="A0A0F9LW90"/>
<accession>A0A0F9LW90</accession>
<organism evidence="2">
    <name type="scientific">marine sediment metagenome</name>
    <dbReference type="NCBI Taxonomy" id="412755"/>
    <lineage>
        <taxon>unclassified sequences</taxon>
        <taxon>metagenomes</taxon>
        <taxon>ecological metagenomes</taxon>
    </lineage>
</organism>
<dbReference type="InterPro" id="IPR000608">
    <property type="entry name" value="UBC"/>
</dbReference>
<comment type="caution">
    <text evidence="2">The sequence shown here is derived from an EMBL/GenBank/DDBJ whole genome shotgun (WGS) entry which is preliminary data.</text>
</comment>
<sequence length="175" mass="19921">MSIRSSRISQDFAGLKRLNKKGVIIQLKPFNPKKKSIAHLAISFKGPKGTSYAGGIFRLEMKFPIQYPKQPPFVRLHTPIWHPNFWPSPSEYKGQRNICLALVDPSLTGKKGGWSPSKTAVTVIQAIIAMLNTRGKFINPTDVFNKKAALEMMKNQKLYEKKVKHLVKKYANKKW</sequence>
<dbReference type="SMART" id="SM00212">
    <property type="entry name" value="UBCc"/>
    <property type="match status" value="1"/>
</dbReference>
<dbReference type="InterPro" id="IPR016135">
    <property type="entry name" value="UBQ-conjugating_enzyme/RWD"/>
</dbReference>
<dbReference type="CDD" id="cd00195">
    <property type="entry name" value="UBCc_UEV"/>
    <property type="match status" value="1"/>
</dbReference>
<evidence type="ECO:0000313" key="2">
    <source>
        <dbReference type="EMBL" id="KKM68615.1"/>
    </source>
</evidence>